<evidence type="ECO:0000256" key="5">
    <source>
        <dbReference type="ARBA" id="ARBA00022989"/>
    </source>
</evidence>
<protein>
    <submittedName>
        <fullName evidence="8">Transglycosylase associated protein</fullName>
    </submittedName>
</protein>
<name>A0A109BC55_HYPSL</name>
<comment type="caution">
    <text evidence="8">The sequence shown here is derived from an EMBL/GenBank/DDBJ whole genome shotgun (WGS) entry which is preliminary data.</text>
</comment>
<dbReference type="Proteomes" id="UP000059074">
    <property type="component" value="Unassembled WGS sequence"/>
</dbReference>
<dbReference type="PATRIC" id="fig|121290.4.peg.1495"/>
<gene>
    <name evidence="8" type="ORF">APY04_2623</name>
</gene>
<dbReference type="PANTHER" id="PTHR33884:SF3">
    <property type="entry name" value="UPF0410 PROTEIN YMGE"/>
    <property type="match status" value="1"/>
</dbReference>
<evidence type="ECO:0000256" key="1">
    <source>
        <dbReference type="ARBA" id="ARBA00004651"/>
    </source>
</evidence>
<feature type="transmembrane region" description="Helical" evidence="7">
    <location>
        <begin position="32"/>
        <end position="51"/>
    </location>
</feature>
<dbReference type="InterPro" id="IPR007341">
    <property type="entry name" value="Transgly_assoc"/>
</dbReference>
<dbReference type="PANTHER" id="PTHR33884">
    <property type="entry name" value="UPF0410 PROTEIN YMGE"/>
    <property type="match status" value="1"/>
</dbReference>
<comment type="subcellular location">
    <subcellularLocation>
        <location evidence="1">Cell membrane</location>
        <topology evidence="1">Multi-pass membrane protein</topology>
    </subcellularLocation>
</comment>
<proteinExistence type="inferred from homology"/>
<feature type="transmembrane region" description="Helical" evidence="7">
    <location>
        <begin position="63"/>
        <end position="84"/>
    </location>
</feature>
<dbReference type="RefSeq" id="WP_068463177.1">
    <property type="nucleotide sequence ID" value="NZ_JAEFBX010000003.1"/>
</dbReference>
<feature type="transmembrane region" description="Helical" evidence="7">
    <location>
        <begin position="7"/>
        <end position="26"/>
    </location>
</feature>
<keyword evidence="5 7" id="KW-1133">Transmembrane helix</keyword>
<evidence type="ECO:0000256" key="2">
    <source>
        <dbReference type="ARBA" id="ARBA00011006"/>
    </source>
</evidence>
<keyword evidence="4 7" id="KW-0812">Transmembrane</keyword>
<reference evidence="8 9" key="1">
    <citation type="submission" date="2015-10" db="EMBL/GenBank/DDBJ databases">
        <title>Transcriptomic analysis of a linuron degrading triple-species bacterial consortium.</title>
        <authorList>
            <person name="Albers P."/>
        </authorList>
    </citation>
    <scope>NUCLEOTIDE SEQUENCE [LARGE SCALE GENOMIC DNA]</scope>
    <source>
        <strain evidence="8 9">WDL6</strain>
    </source>
</reference>
<evidence type="ECO:0000313" key="9">
    <source>
        <dbReference type="Proteomes" id="UP000059074"/>
    </source>
</evidence>
<evidence type="ECO:0000256" key="4">
    <source>
        <dbReference type="ARBA" id="ARBA00022692"/>
    </source>
</evidence>
<dbReference type="EMBL" id="LMTR01000074">
    <property type="protein sequence ID" value="KWT66036.1"/>
    <property type="molecule type" value="Genomic_DNA"/>
</dbReference>
<sequence>MNVDTRALIVFAIVGIIAGFLASILLGGGGGILRYLITGIVGAFVGGYLFDALKINLGIDNRFLSEVVTATAGAVIVVLLARLIA</sequence>
<dbReference type="Pfam" id="PF04226">
    <property type="entry name" value="Transgly_assoc"/>
    <property type="match status" value="1"/>
</dbReference>
<evidence type="ECO:0000256" key="7">
    <source>
        <dbReference type="SAM" id="Phobius"/>
    </source>
</evidence>
<comment type="similarity">
    <text evidence="2">Belongs to the UPF0410 family.</text>
</comment>
<organism evidence="8 9">
    <name type="scientific">Hyphomicrobium sulfonivorans</name>
    <dbReference type="NCBI Taxonomy" id="121290"/>
    <lineage>
        <taxon>Bacteria</taxon>
        <taxon>Pseudomonadati</taxon>
        <taxon>Pseudomonadota</taxon>
        <taxon>Alphaproteobacteria</taxon>
        <taxon>Hyphomicrobiales</taxon>
        <taxon>Hyphomicrobiaceae</taxon>
        <taxon>Hyphomicrobium</taxon>
    </lineage>
</organism>
<keyword evidence="9" id="KW-1185">Reference proteome</keyword>
<dbReference type="STRING" id="121290.APY04_2623"/>
<dbReference type="AlphaFoldDB" id="A0A109BC55"/>
<accession>A0A109BC55</accession>
<evidence type="ECO:0000313" key="8">
    <source>
        <dbReference type="EMBL" id="KWT66036.1"/>
    </source>
</evidence>
<keyword evidence="6 7" id="KW-0472">Membrane</keyword>
<dbReference type="GO" id="GO:0005886">
    <property type="term" value="C:plasma membrane"/>
    <property type="evidence" value="ECO:0007669"/>
    <property type="project" value="UniProtKB-SubCell"/>
</dbReference>
<keyword evidence="3" id="KW-1003">Cell membrane</keyword>
<evidence type="ECO:0000256" key="6">
    <source>
        <dbReference type="ARBA" id="ARBA00023136"/>
    </source>
</evidence>
<evidence type="ECO:0000256" key="3">
    <source>
        <dbReference type="ARBA" id="ARBA00022475"/>
    </source>
</evidence>